<dbReference type="RefSeq" id="WP_315733054.1">
    <property type="nucleotide sequence ID" value="NZ_JAVYII010000004.1"/>
</dbReference>
<dbReference type="Pfam" id="PF04101">
    <property type="entry name" value="Glyco_tran_28_C"/>
    <property type="match status" value="1"/>
</dbReference>
<sequence>MTKALYVASTGGHLAQLHRLEPSFGTSDDSLWVTFENEQSRSLLDGRRVHFVPYVGPRDVRGALRAARQVNRILSSEQFDLAVSTGAAPAATILPLAKRRGVRTVYIESVSRVQGPSLAGRIVAKMRSAETFTQHHSWAGDRWTYTPGVLGNYRRVPRPAATRPSLFVTLGTIEGFSFERLVRRIVEIGAADERTVWQLGHTRVDFKLPGTVYDHMSATQFAEVAQRSDVVVSHSGVGSLLGFLDSGIYPVLVTRRRSHREHVDDHQTQIAALAQTRKIAVGCEVDALSYETIRHASGFRIAPTAVEPAALV</sequence>
<keyword evidence="3" id="KW-1185">Reference proteome</keyword>
<evidence type="ECO:0000313" key="3">
    <source>
        <dbReference type="Proteomes" id="UP001268542"/>
    </source>
</evidence>
<dbReference type="Proteomes" id="UP001268542">
    <property type="component" value="Unassembled WGS sequence"/>
</dbReference>
<protein>
    <submittedName>
        <fullName evidence="2">Glycosyltransferase</fullName>
    </submittedName>
</protein>
<name>A0ABU3PWD9_9ACTN</name>
<proteinExistence type="predicted"/>
<comment type="caution">
    <text evidence="2">The sequence shown here is derived from an EMBL/GenBank/DDBJ whole genome shotgun (WGS) entry which is preliminary data.</text>
</comment>
<organism evidence="2 3">
    <name type="scientific">Nocardioides imazamoxiresistens</name>
    <dbReference type="NCBI Taxonomy" id="3231893"/>
    <lineage>
        <taxon>Bacteria</taxon>
        <taxon>Bacillati</taxon>
        <taxon>Actinomycetota</taxon>
        <taxon>Actinomycetes</taxon>
        <taxon>Propionibacteriales</taxon>
        <taxon>Nocardioidaceae</taxon>
        <taxon>Nocardioides</taxon>
    </lineage>
</organism>
<dbReference type="Gene3D" id="3.40.50.2000">
    <property type="entry name" value="Glycogen Phosphorylase B"/>
    <property type="match status" value="2"/>
</dbReference>
<feature type="domain" description="Glycosyl transferase family 28 C-terminal" evidence="1">
    <location>
        <begin position="218"/>
        <end position="280"/>
    </location>
</feature>
<evidence type="ECO:0000313" key="2">
    <source>
        <dbReference type="EMBL" id="MDT9593560.1"/>
    </source>
</evidence>
<dbReference type="EMBL" id="JAVYII010000004">
    <property type="protein sequence ID" value="MDT9593560.1"/>
    <property type="molecule type" value="Genomic_DNA"/>
</dbReference>
<dbReference type="SUPFAM" id="SSF53756">
    <property type="entry name" value="UDP-Glycosyltransferase/glycogen phosphorylase"/>
    <property type="match status" value="1"/>
</dbReference>
<accession>A0ABU3PWD9</accession>
<gene>
    <name evidence="2" type="ORF">RDV89_10815</name>
</gene>
<evidence type="ECO:0000259" key="1">
    <source>
        <dbReference type="Pfam" id="PF04101"/>
    </source>
</evidence>
<reference evidence="2 3" key="1">
    <citation type="submission" date="2023-08" db="EMBL/GenBank/DDBJ databases">
        <title>Nocardioides seae sp. nov., a bacterium isolated from a soil.</title>
        <authorList>
            <person name="Wang X."/>
        </authorList>
    </citation>
    <scope>NUCLEOTIDE SEQUENCE [LARGE SCALE GENOMIC DNA]</scope>
    <source>
        <strain evidence="2 3">YZH12</strain>
    </source>
</reference>
<dbReference type="InterPro" id="IPR007235">
    <property type="entry name" value="Glyco_trans_28_C"/>
</dbReference>